<dbReference type="GO" id="GO:0033743">
    <property type="term" value="F:peptide-methionine (R)-S-oxide reductase activity"/>
    <property type="evidence" value="ECO:0007669"/>
    <property type="project" value="UniProtKB-UniRule"/>
</dbReference>
<evidence type="ECO:0000256" key="8">
    <source>
        <dbReference type="ARBA" id="ARBA00048782"/>
    </source>
</evidence>
<dbReference type="GO" id="GO:0030091">
    <property type="term" value="P:protein repair"/>
    <property type="evidence" value="ECO:0007669"/>
    <property type="project" value="InterPro"/>
</dbReference>
<evidence type="ECO:0000256" key="2">
    <source>
        <dbReference type="ARBA" id="ARBA00011017"/>
    </source>
</evidence>
<comment type="function">
    <text evidence="5 10">Has an important function as a repair enzyme for proteins that have been inactivated by oxidation. Catalyzes the reversible oxidation-reduction of methionine sulfoxide in proteins to methionine.</text>
</comment>
<proteinExistence type="inferred from homology"/>
<evidence type="ECO:0000256" key="5">
    <source>
        <dbReference type="ARBA" id="ARBA00024679"/>
    </source>
</evidence>
<comment type="catalytic activity">
    <reaction evidence="8 10">
        <text>[thioredoxin]-disulfide + L-methionine + H2O = L-methionine (S)-S-oxide + [thioredoxin]-dithiol</text>
        <dbReference type="Rhea" id="RHEA:19993"/>
        <dbReference type="Rhea" id="RHEA-COMP:10698"/>
        <dbReference type="Rhea" id="RHEA-COMP:10700"/>
        <dbReference type="ChEBI" id="CHEBI:15377"/>
        <dbReference type="ChEBI" id="CHEBI:29950"/>
        <dbReference type="ChEBI" id="CHEBI:50058"/>
        <dbReference type="ChEBI" id="CHEBI:57844"/>
        <dbReference type="ChEBI" id="CHEBI:58772"/>
        <dbReference type="EC" id="1.8.4.11"/>
    </reaction>
</comment>
<dbReference type="NCBIfam" id="TIGR00357">
    <property type="entry name" value="peptide-methionine (R)-S-oxide reductase MsrB"/>
    <property type="match status" value="1"/>
</dbReference>
<dbReference type="Gene3D" id="2.170.150.20">
    <property type="entry name" value="Peptide methionine sulfoxide reductase"/>
    <property type="match status" value="1"/>
</dbReference>
<dbReference type="GO" id="GO:0005737">
    <property type="term" value="C:cytoplasm"/>
    <property type="evidence" value="ECO:0007669"/>
    <property type="project" value="TreeGrafter"/>
</dbReference>
<feature type="active site" description="Nucleophile" evidence="9">
    <location>
        <position position="342"/>
    </location>
</feature>
<evidence type="ECO:0000256" key="10">
    <source>
        <dbReference type="HAMAP-Rule" id="MF_01401"/>
    </source>
</evidence>
<dbReference type="NCBIfam" id="TIGR00401">
    <property type="entry name" value="msrA"/>
    <property type="match status" value="1"/>
</dbReference>
<evidence type="ECO:0000256" key="3">
    <source>
        <dbReference type="ARBA" id="ARBA00023002"/>
    </source>
</evidence>
<accession>A0A1T4Y4J3</accession>
<evidence type="ECO:0000256" key="7">
    <source>
        <dbReference type="ARBA" id="ARBA00048488"/>
    </source>
</evidence>
<dbReference type="PANTHER" id="PTHR10173">
    <property type="entry name" value="METHIONINE SULFOXIDE REDUCTASE"/>
    <property type="match status" value="1"/>
</dbReference>
<dbReference type="Pfam" id="PF01641">
    <property type="entry name" value="SelR"/>
    <property type="match status" value="1"/>
</dbReference>
<dbReference type="InterPro" id="IPR036509">
    <property type="entry name" value="Met_Sox_Rdtase_MsrA_sf"/>
</dbReference>
<dbReference type="GO" id="GO:0033744">
    <property type="term" value="F:L-methionine:thioredoxin-disulfide S-oxidoreductase activity"/>
    <property type="evidence" value="ECO:0007669"/>
    <property type="project" value="RHEA"/>
</dbReference>
<organism evidence="12 13">
    <name type="scientific">Paucidesulfovibrio gracilis DSM 16080</name>
    <dbReference type="NCBI Taxonomy" id="1121449"/>
    <lineage>
        <taxon>Bacteria</taxon>
        <taxon>Pseudomonadati</taxon>
        <taxon>Thermodesulfobacteriota</taxon>
        <taxon>Desulfovibrionia</taxon>
        <taxon>Desulfovibrionales</taxon>
        <taxon>Desulfovibrionaceae</taxon>
        <taxon>Paucidesulfovibrio</taxon>
    </lineage>
</organism>
<dbReference type="SUPFAM" id="SSF51316">
    <property type="entry name" value="Mss4-like"/>
    <property type="match status" value="1"/>
</dbReference>
<dbReference type="EC" id="1.8.4.12" evidence="9"/>
<evidence type="ECO:0000256" key="4">
    <source>
        <dbReference type="ARBA" id="ARBA00023268"/>
    </source>
</evidence>
<dbReference type="Pfam" id="PF01625">
    <property type="entry name" value="PMSR"/>
    <property type="match status" value="1"/>
</dbReference>
<evidence type="ECO:0000313" key="12">
    <source>
        <dbReference type="EMBL" id="SKA96553.1"/>
    </source>
</evidence>
<evidence type="ECO:0000256" key="6">
    <source>
        <dbReference type="ARBA" id="ARBA00047806"/>
    </source>
</evidence>
<dbReference type="HAMAP" id="MF_01401">
    <property type="entry name" value="MsrA"/>
    <property type="match status" value="1"/>
</dbReference>
<dbReference type="InterPro" id="IPR002569">
    <property type="entry name" value="Met_Sox_Rdtase_MsrA_dom"/>
</dbReference>
<protein>
    <recommendedName>
        <fullName evidence="9 10">Multifunctional fusion protein</fullName>
    </recommendedName>
    <domain>
        <recommendedName>
            <fullName evidence="10">Peptide methionine sulfoxide reductase MsrA</fullName>
            <shortName evidence="10">Protein-methionine-S-oxide reductase</shortName>
            <ecNumber evidence="10">1.8.4.11</ecNumber>
        </recommendedName>
        <alternativeName>
            <fullName evidence="10">Peptide-methionine (S)-S-oxide reductase</fullName>
            <shortName evidence="10">Peptide Met(O) reductase</shortName>
        </alternativeName>
    </domain>
    <domain>
        <recommendedName>
            <fullName evidence="9">Peptide methionine sulfoxide reductase MsrB</fullName>
            <ecNumber evidence="9">1.8.4.12</ecNumber>
        </recommendedName>
        <alternativeName>
            <fullName evidence="9">Peptide-methionine (R)-S-oxide reductase</fullName>
        </alternativeName>
    </domain>
</protein>
<dbReference type="AlphaFoldDB" id="A0A1T4Y4J3"/>
<gene>
    <name evidence="10" type="primary">msrA</name>
    <name evidence="9" type="synonym">msrB</name>
    <name evidence="12" type="ORF">SAMN02745704_02742</name>
</gene>
<dbReference type="GO" id="GO:0006979">
    <property type="term" value="P:response to oxidative stress"/>
    <property type="evidence" value="ECO:0007669"/>
    <property type="project" value="InterPro"/>
</dbReference>
<dbReference type="Proteomes" id="UP000190027">
    <property type="component" value="Unassembled WGS sequence"/>
</dbReference>
<name>A0A1T4Y4J3_9BACT</name>
<comment type="caution">
    <text evidence="9">Lacks conserved residue(s) required for the propagation of feature annotation.</text>
</comment>
<dbReference type="RefSeq" id="WP_078718285.1">
    <property type="nucleotide sequence ID" value="NZ_FUYC01000027.1"/>
</dbReference>
<feature type="domain" description="MsrB" evidence="11">
    <location>
        <begin position="231"/>
        <end position="353"/>
    </location>
</feature>
<dbReference type="HAMAP" id="MF_01400">
    <property type="entry name" value="MsrB"/>
    <property type="match status" value="1"/>
</dbReference>
<dbReference type="PANTHER" id="PTHR10173:SF59">
    <property type="entry name" value="PEPTIDE METHIONINE SULFOXIDE REDUCTASE MSRA_MSRB"/>
    <property type="match status" value="1"/>
</dbReference>
<dbReference type="PROSITE" id="PS51790">
    <property type="entry name" value="MSRB"/>
    <property type="match status" value="1"/>
</dbReference>
<dbReference type="EC" id="1.8.4.11" evidence="10"/>
<dbReference type="STRING" id="1121449.SAMN02745704_02742"/>
<keyword evidence="3 9" id="KW-0560">Oxidoreductase</keyword>
<comment type="catalytic activity">
    <reaction evidence="7 9">
        <text>L-methionyl-[protein] + [thioredoxin]-disulfide + H2O = L-methionyl-(R)-S-oxide-[protein] + [thioredoxin]-dithiol</text>
        <dbReference type="Rhea" id="RHEA:24164"/>
        <dbReference type="Rhea" id="RHEA-COMP:10698"/>
        <dbReference type="Rhea" id="RHEA-COMP:10700"/>
        <dbReference type="Rhea" id="RHEA-COMP:12313"/>
        <dbReference type="Rhea" id="RHEA-COMP:12314"/>
        <dbReference type="ChEBI" id="CHEBI:15377"/>
        <dbReference type="ChEBI" id="CHEBI:16044"/>
        <dbReference type="ChEBI" id="CHEBI:29950"/>
        <dbReference type="ChEBI" id="CHEBI:45764"/>
        <dbReference type="ChEBI" id="CHEBI:50058"/>
        <dbReference type="EC" id="1.8.4.12"/>
    </reaction>
</comment>
<evidence type="ECO:0000259" key="11">
    <source>
        <dbReference type="PROSITE" id="PS51790"/>
    </source>
</evidence>
<keyword evidence="4" id="KW-0511">Multifunctional enzyme</keyword>
<evidence type="ECO:0000313" key="13">
    <source>
        <dbReference type="Proteomes" id="UP000190027"/>
    </source>
</evidence>
<reference evidence="12 13" key="1">
    <citation type="submission" date="2017-02" db="EMBL/GenBank/DDBJ databases">
        <authorList>
            <person name="Peterson S.W."/>
        </authorList>
    </citation>
    <scope>NUCLEOTIDE SEQUENCE [LARGE SCALE GENOMIC DNA]</scope>
    <source>
        <strain evidence="12 13">DSM 16080</strain>
    </source>
</reference>
<comment type="similarity">
    <text evidence="9">Belongs to the MsrB Met sulfoxide reductase family.</text>
</comment>
<dbReference type="Gene3D" id="3.30.1060.10">
    <property type="entry name" value="Peptide methionine sulphoxide reductase MsrA"/>
    <property type="match status" value="1"/>
</dbReference>
<comment type="similarity">
    <text evidence="1">In the C-terminal section; belongs to the MsrB Met sulfoxide reductase family.</text>
</comment>
<dbReference type="SUPFAM" id="SSF55068">
    <property type="entry name" value="Peptide methionine sulfoxide reductase"/>
    <property type="match status" value="1"/>
</dbReference>
<comment type="catalytic activity">
    <reaction evidence="6 10">
        <text>L-methionyl-[protein] + [thioredoxin]-disulfide + H2O = L-methionyl-(S)-S-oxide-[protein] + [thioredoxin]-dithiol</text>
        <dbReference type="Rhea" id="RHEA:14217"/>
        <dbReference type="Rhea" id="RHEA-COMP:10698"/>
        <dbReference type="Rhea" id="RHEA-COMP:10700"/>
        <dbReference type="Rhea" id="RHEA-COMP:12313"/>
        <dbReference type="Rhea" id="RHEA-COMP:12315"/>
        <dbReference type="ChEBI" id="CHEBI:15377"/>
        <dbReference type="ChEBI" id="CHEBI:16044"/>
        <dbReference type="ChEBI" id="CHEBI:29950"/>
        <dbReference type="ChEBI" id="CHEBI:44120"/>
        <dbReference type="ChEBI" id="CHEBI:50058"/>
        <dbReference type="EC" id="1.8.4.11"/>
    </reaction>
</comment>
<feature type="active site" evidence="10">
    <location>
        <position position="51"/>
    </location>
</feature>
<dbReference type="InterPro" id="IPR011057">
    <property type="entry name" value="Mss4-like_sf"/>
</dbReference>
<comment type="similarity">
    <text evidence="2">In the N-terminal section; belongs to the MsrA Met sulfoxide reductase family.</text>
</comment>
<dbReference type="OrthoDB" id="4174719at2"/>
<dbReference type="EMBL" id="FUYC01000027">
    <property type="protein sequence ID" value="SKA96553.1"/>
    <property type="molecule type" value="Genomic_DNA"/>
</dbReference>
<keyword evidence="13" id="KW-1185">Reference proteome</keyword>
<dbReference type="InterPro" id="IPR028427">
    <property type="entry name" value="Met_Sox_Rdtase_MsrB"/>
</dbReference>
<evidence type="ECO:0000256" key="1">
    <source>
        <dbReference type="ARBA" id="ARBA00008076"/>
    </source>
</evidence>
<dbReference type="InterPro" id="IPR002579">
    <property type="entry name" value="Met_Sox_Rdtase_MsrB_dom"/>
</dbReference>
<sequence>MKNLIATSLALGVLAIGSLGMTPFRGTARAAFAERIPNRESLRTAVFAGGCFWCTEADFEKIPGVVGVISGYTGGQTPDPGYEEVCSGQTGHMEAVQVWYDPEKVSYSFLLDWFWRHVDPTDDGGSFVDRGGQYASAIFYQDEQQRQLAEESKSRLEDSGILKSPVVTPILPLGTFYEAEAYHQGYHERNSTRYRSYRCSSGRDAFLRNVWGDKKDSMEPVLGTNPAKPSQEELRCRLTPLQFKVTQEEGTEPPFDNEYWDNHAPGIYVDRVSGEPLFSSTHKFDSGTGWPSFTQPLEKENITTHEDRKLLSVRTEVRSRQGDNHLGHVFDDGPNPTGMRYCINSAALRFIPKEDLEAEGYGDYAPLFE</sequence>
<evidence type="ECO:0000256" key="9">
    <source>
        <dbReference type="HAMAP-Rule" id="MF_01400"/>
    </source>
</evidence>
<dbReference type="FunFam" id="2.170.150.20:FF:000003">
    <property type="entry name" value="Peptide methionine sulfoxide reductase MsrB"/>
    <property type="match status" value="1"/>
</dbReference>
<dbReference type="GO" id="GO:0008113">
    <property type="term" value="F:peptide-methionine (S)-S-oxide reductase activity"/>
    <property type="evidence" value="ECO:0007669"/>
    <property type="project" value="UniProtKB-UniRule"/>
</dbReference>
<comment type="similarity">
    <text evidence="10">Belongs to the MsrA Met sulfoxide reductase family.</text>
</comment>